<dbReference type="GO" id="GO:0005829">
    <property type="term" value="C:cytosol"/>
    <property type="evidence" value="ECO:0007669"/>
    <property type="project" value="TreeGrafter"/>
</dbReference>
<dbReference type="PANTHER" id="PTHR10997">
    <property type="entry name" value="IMPORTIN-7, 8, 11"/>
    <property type="match status" value="1"/>
</dbReference>
<keyword evidence="4" id="KW-0813">Transport</keyword>
<dbReference type="InterPro" id="IPR013713">
    <property type="entry name" value="XPO2_central"/>
</dbReference>
<dbReference type="GO" id="GO:0006611">
    <property type="term" value="P:protein export from nucleus"/>
    <property type="evidence" value="ECO:0007669"/>
    <property type="project" value="TreeGrafter"/>
</dbReference>
<keyword evidence="6" id="KW-0653">Protein transport</keyword>
<dbReference type="InterPro" id="IPR001494">
    <property type="entry name" value="Importin-beta_N"/>
</dbReference>
<gene>
    <name evidence="9" type="ORF">AW171_hschr84717</name>
</gene>
<dbReference type="InterPro" id="IPR011989">
    <property type="entry name" value="ARM-like"/>
</dbReference>
<evidence type="ECO:0000256" key="2">
    <source>
        <dbReference type="ARBA" id="ARBA00004496"/>
    </source>
</evidence>
<keyword evidence="10" id="KW-1185">Reference proteome</keyword>
<comment type="similarity">
    <text evidence="3">Belongs to the XPO2/CSE1 family.</text>
</comment>
<protein>
    <submittedName>
        <fullName evidence="9">HHL104Wp</fullName>
    </submittedName>
</protein>
<dbReference type="SUPFAM" id="SSF48371">
    <property type="entry name" value="ARM repeat"/>
    <property type="match status" value="1"/>
</dbReference>
<dbReference type="Gene3D" id="1.25.10.10">
    <property type="entry name" value="Leucine-rich Repeat Variant"/>
    <property type="match status" value="1"/>
</dbReference>
<dbReference type="PROSITE" id="PS50166">
    <property type="entry name" value="IMPORTIN_B_NT"/>
    <property type="match status" value="1"/>
</dbReference>
<feature type="domain" description="Importin N-terminal" evidence="8">
    <location>
        <begin position="38"/>
        <end position="111"/>
    </location>
</feature>
<dbReference type="Pfam" id="PF08506">
    <property type="entry name" value="Cse1"/>
    <property type="match status" value="1"/>
</dbReference>
<dbReference type="GO" id="GO:0006606">
    <property type="term" value="P:protein import into nucleus"/>
    <property type="evidence" value="ECO:0007669"/>
    <property type="project" value="TreeGrafter"/>
</dbReference>
<dbReference type="GeneID" id="28726027"/>
<accession>A0A120K2V2</accession>
<evidence type="ECO:0000256" key="7">
    <source>
        <dbReference type="ARBA" id="ARBA00023242"/>
    </source>
</evidence>
<reference evidence="9 10" key="1">
    <citation type="submission" date="2016-01" db="EMBL/GenBank/DDBJ databases">
        <title>Genome sequence of the yeast Holleya sinecauda.</title>
        <authorList>
            <person name="Dietrich F.S."/>
        </authorList>
    </citation>
    <scope>NUCLEOTIDE SEQUENCE [LARGE SCALE GENOMIC DNA]</scope>
    <source>
        <strain evidence="9 10">ATCC 58844</strain>
    </source>
</reference>
<dbReference type="GO" id="GO:0031267">
    <property type="term" value="F:small GTPase binding"/>
    <property type="evidence" value="ECO:0007669"/>
    <property type="project" value="InterPro"/>
</dbReference>
<dbReference type="InterPro" id="IPR016024">
    <property type="entry name" value="ARM-type_fold"/>
</dbReference>
<evidence type="ECO:0000256" key="6">
    <source>
        <dbReference type="ARBA" id="ARBA00022927"/>
    </source>
</evidence>
<comment type="subcellular location">
    <subcellularLocation>
        <location evidence="2">Cytoplasm</location>
    </subcellularLocation>
    <subcellularLocation>
        <location evidence="1">Nucleus</location>
    </subcellularLocation>
</comment>
<dbReference type="GO" id="GO:0005049">
    <property type="term" value="F:nuclear export signal receptor activity"/>
    <property type="evidence" value="ECO:0007669"/>
    <property type="project" value="TreeGrafter"/>
</dbReference>
<evidence type="ECO:0000313" key="9">
    <source>
        <dbReference type="EMBL" id="AMD22666.1"/>
    </source>
</evidence>
<dbReference type="STRING" id="45286.A0A120K2V2"/>
<organism evidence="9 10">
    <name type="scientific">Eremothecium sinecaudum</name>
    <dbReference type="NCBI Taxonomy" id="45286"/>
    <lineage>
        <taxon>Eukaryota</taxon>
        <taxon>Fungi</taxon>
        <taxon>Dikarya</taxon>
        <taxon>Ascomycota</taxon>
        <taxon>Saccharomycotina</taxon>
        <taxon>Saccharomycetes</taxon>
        <taxon>Saccharomycetales</taxon>
        <taxon>Saccharomycetaceae</taxon>
        <taxon>Eremothecium</taxon>
    </lineage>
</organism>
<dbReference type="AlphaFoldDB" id="A0A120K2V2"/>
<keyword evidence="5" id="KW-0963">Cytoplasm</keyword>
<evidence type="ECO:0000256" key="4">
    <source>
        <dbReference type="ARBA" id="ARBA00022448"/>
    </source>
</evidence>
<evidence type="ECO:0000313" key="10">
    <source>
        <dbReference type="Proteomes" id="UP000243052"/>
    </source>
</evidence>
<dbReference type="FunFam" id="1.25.10.10:FF:000057">
    <property type="entry name" value="Exportin-2 isoform 1"/>
    <property type="match status" value="1"/>
</dbReference>
<keyword evidence="7" id="KW-0539">Nucleus</keyword>
<evidence type="ECO:0000256" key="3">
    <source>
        <dbReference type="ARBA" id="ARBA00008669"/>
    </source>
</evidence>
<dbReference type="SMART" id="SM00913">
    <property type="entry name" value="IBN_N"/>
    <property type="match status" value="1"/>
</dbReference>
<dbReference type="RefSeq" id="XP_017989662.1">
    <property type="nucleotide sequence ID" value="XM_018134066.1"/>
</dbReference>
<evidence type="ECO:0000256" key="1">
    <source>
        <dbReference type="ARBA" id="ARBA00004123"/>
    </source>
</evidence>
<evidence type="ECO:0000259" key="8">
    <source>
        <dbReference type="PROSITE" id="PS50166"/>
    </source>
</evidence>
<dbReference type="PANTHER" id="PTHR10997:SF8">
    <property type="entry name" value="EXPORTIN-2"/>
    <property type="match status" value="1"/>
</dbReference>
<dbReference type="Pfam" id="PF03810">
    <property type="entry name" value="IBN_N"/>
    <property type="match status" value="1"/>
</dbReference>
<dbReference type="GO" id="GO:0005635">
    <property type="term" value="C:nuclear envelope"/>
    <property type="evidence" value="ECO:0007669"/>
    <property type="project" value="TreeGrafter"/>
</dbReference>
<dbReference type="EMBL" id="CP014248">
    <property type="protein sequence ID" value="AMD22666.1"/>
    <property type="molecule type" value="Genomic_DNA"/>
</dbReference>
<dbReference type="Pfam" id="PF03378">
    <property type="entry name" value="CAS_CSE1"/>
    <property type="match status" value="1"/>
</dbReference>
<dbReference type="Proteomes" id="UP000243052">
    <property type="component" value="Chromosome viii"/>
</dbReference>
<name>A0A120K2V2_9SACH</name>
<dbReference type="InterPro" id="IPR005043">
    <property type="entry name" value="XPO2_C"/>
</dbReference>
<proteinExistence type="inferred from homology"/>
<dbReference type="OrthoDB" id="3268246at2759"/>
<sequence>MLTKHWIFGHLQPSVMSDLETISYYLAQSVVASTAKSSEQSLKAIEGQEGFALSLLHIVASKNIPISTRLAGALFFKNFIRRKWVNENGEHILAMNDVELVKKEIVPLMIQLPSNLQVQVGESIAVIADSDFPDRWGTLLDDLISKLSAEDMVTNKGVLTVAHSIFKRWRPLFRSDELFLEIQVVLDKFASPFLSLLRNVDEKITANQNNKAQLEILFDLLLILVKLYYDLNCQDIPEFFEDNMQVGMSIMHKYLAYQNPLLEDDSEEDEVSAVTKVKSSIAELVQLYTSRYEDVFGPMVPDFIHTIWNLLTSLSSQRKNDILVSKCLSFMTAVTHIPRYLELFNNENAMTGIAEQIILPNVTMRESDVELFEDDPIEYVRRDLGGSDSDTRRRACTDFLKELKEKNQVLLTNVILQHISKFFDKYRADPVSNWKYKDLCVYLFTSLAIDGNITNSGVSSTNNMLHVVDFFTKEIVPDLSDNVPNPILKVNAIKYIYTFRNQLTKEHLLQILPVLARFLQDDEYVVYTYASMTIERILSIRESITGGKLVFSKSDIADSAEVLLNNLFTLIMKQNASPEKLAENEFIMKTIHRIILTAEDTSSSYAASTLKQLLDIITIIAKNPSNPRFTHYTFEALAAVIRFNHENLDALLSAVMPVFMHILVGDILEFIPYVFQIIAYCLEQLSPGTPVPDSIKQLYQPLLAPSVWELKGNIPAVTRLLKNILKIEPSAYSNLVPVLGVFQRLIASKVHDTYGFELLEYIMLYIPITAIEQYLKQIAVLLLQRLQNSKTEKYVKKFIVFLGVLSHKFGSDFVVQFIDEVQQGLFQQIWNNVVITALPTIGNMLDRKIAIIGALNTCTTGSFFSSKYGSSVVPTINVILPLTVSESIVHTKSEYIEMDAGDEISTFGSSFSRLVTIAEKPFDPIPQVDTNHGVKAYVANTLTKIDSAHLNSIRHGLSEEATKALALLGV</sequence>
<evidence type="ECO:0000256" key="5">
    <source>
        <dbReference type="ARBA" id="ARBA00022490"/>
    </source>
</evidence>